<feature type="transmembrane region" description="Helical" evidence="1">
    <location>
        <begin position="16"/>
        <end position="35"/>
    </location>
</feature>
<evidence type="ECO:0000313" key="3">
    <source>
        <dbReference type="EMBL" id="TQR46374.1"/>
    </source>
</evidence>
<dbReference type="CDD" id="cd10944">
    <property type="entry name" value="CE4_SmPgdA_like"/>
    <property type="match status" value="1"/>
</dbReference>
<sequence length="260" mass="30032">MNKSRYGNENNRKRKAALTFCIVLITTTFLFFVLGKLNQDTTEGMAKEKSAKEKSAKEKVVYLTFDDGPSKLTGQFLDVLKEHNVKATFFMQGSNLQNTSFQQNVKRAIKEGHYIGAHSMTHDYNKLYKDGQFVPEMIETLSLIKEITNTNPKLVRAPYGSAPGLKGQQIRDQIVEAGIKVWDWTVDSHDWELKDNSNQIIENIKKQTTEPLEVVLMHERTQTLKVLPEIITFYKKKGYKFAVYSDTNHFRLNFQKDKRI</sequence>
<dbReference type="Proteomes" id="UP000316208">
    <property type="component" value="Unassembled WGS sequence"/>
</dbReference>
<dbReference type="InterPro" id="IPR011330">
    <property type="entry name" value="Glyco_hydro/deAcase_b/a-brl"/>
</dbReference>
<proteinExistence type="predicted"/>
<evidence type="ECO:0000313" key="4">
    <source>
        <dbReference type="Proteomes" id="UP000316208"/>
    </source>
</evidence>
<dbReference type="InterPro" id="IPR050248">
    <property type="entry name" value="Polysacc_deacetylase_ArnD"/>
</dbReference>
<evidence type="ECO:0000256" key="1">
    <source>
        <dbReference type="SAM" id="Phobius"/>
    </source>
</evidence>
<organism evidence="3 4">
    <name type="scientific">Paenibacillus popilliae</name>
    <name type="common">Bacillus popilliae</name>
    <dbReference type="NCBI Taxonomy" id="78057"/>
    <lineage>
        <taxon>Bacteria</taxon>
        <taxon>Bacillati</taxon>
        <taxon>Bacillota</taxon>
        <taxon>Bacilli</taxon>
        <taxon>Bacillales</taxon>
        <taxon>Paenibacillaceae</taxon>
        <taxon>Paenibacillus</taxon>
    </lineage>
</organism>
<dbReference type="Gene3D" id="3.20.20.370">
    <property type="entry name" value="Glycoside hydrolase/deacetylase"/>
    <property type="match status" value="1"/>
</dbReference>
<keyword evidence="4" id="KW-1185">Reference proteome</keyword>
<evidence type="ECO:0000259" key="2">
    <source>
        <dbReference type="PROSITE" id="PS51677"/>
    </source>
</evidence>
<keyword evidence="1" id="KW-1133">Transmembrane helix</keyword>
<dbReference type="Pfam" id="PF01522">
    <property type="entry name" value="Polysacc_deac_1"/>
    <property type="match status" value="1"/>
</dbReference>
<dbReference type="PANTHER" id="PTHR10587">
    <property type="entry name" value="GLYCOSYL TRANSFERASE-RELATED"/>
    <property type="match status" value="1"/>
</dbReference>
<accession>A0ABY3AVS1</accession>
<protein>
    <submittedName>
        <fullName evidence="3">Polysaccharide deacetylase</fullName>
    </submittedName>
</protein>
<dbReference type="PANTHER" id="PTHR10587:SF125">
    <property type="entry name" value="POLYSACCHARIDE DEACETYLASE YHEN-RELATED"/>
    <property type="match status" value="1"/>
</dbReference>
<dbReference type="SUPFAM" id="SSF88713">
    <property type="entry name" value="Glycoside hydrolase/deacetylase"/>
    <property type="match status" value="1"/>
</dbReference>
<keyword evidence="1" id="KW-0472">Membrane</keyword>
<keyword evidence="1" id="KW-0812">Transmembrane</keyword>
<gene>
    <name evidence="3" type="ORF">C7Y44_01420</name>
</gene>
<dbReference type="InterPro" id="IPR002509">
    <property type="entry name" value="NODB_dom"/>
</dbReference>
<reference evidence="3 4" key="1">
    <citation type="submission" date="2018-03" db="EMBL/GenBank/DDBJ databases">
        <title>Aerobic endospore-forming bacteria genome sequencing and assembly.</title>
        <authorList>
            <person name="Cavalcante D.A."/>
            <person name="Driks A."/>
            <person name="Putonti C."/>
            <person name="De-Souza M.T."/>
        </authorList>
    </citation>
    <scope>NUCLEOTIDE SEQUENCE [LARGE SCALE GENOMIC DNA]</scope>
    <source>
        <strain evidence="3 4">SDF0028</strain>
    </source>
</reference>
<feature type="domain" description="NodB homology" evidence="2">
    <location>
        <begin position="59"/>
        <end position="242"/>
    </location>
</feature>
<dbReference type="PROSITE" id="PS51677">
    <property type="entry name" value="NODB"/>
    <property type="match status" value="1"/>
</dbReference>
<dbReference type="EMBL" id="SADY01000001">
    <property type="protein sequence ID" value="TQR46374.1"/>
    <property type="molecule type" value="Genomic_DNA"/>
</dbReference>
<comment type="caution">
    <text evidence="3">The sequence shown here is derived from an EMBL/GenBank/DDBJ whole genome shotgun (WGS) entry which is preliminary data.</text>
</comment>
<name>A0ABY3AVS1_PAEPP</name>